<accession>A0AAW0LY01</accession>
<proteinExistence type="predicted"/>
<sequence length="66" mass="7302">SCGSFDVVKDYPGHYTTLESCIRLASDGTRPLRMKMRLLSAQAAKLVAESRDKVDVAEKIQDSMIV</sequence>
<gene>
    <name evidence="1" type="ORF">CFP56_024484</name>
</gene>
<protein>
    <submittedName>
        <fullName evidence="1">Uncharacterized protein</fullName>
    </submittedName>
</protein>
<name>A0AAW0LY01_QUESU</name>
<evidence type="ECO:0000313" key="1">
    <source>
        <dbReference type="EMBL" id="KAK7856285.1"/>
    </source>
</evidence>
<reference evidence="1 2" key="1">
    <citation type="journal article" date="2018" name="Sci. Data">
        <title>The draft genome sequence of cork oak.</title>
        <authorList>
            <person name="Ramos A.M."/>
            <person name="Usie A."/>
            <person name="Barbosa P."/>
            <person name="Barros P.M."/>
            <person name="Capote T."/>
            <person name="Chaves I."/>
            <person name="Simoes F."/>
            <person name="Abreu I."/>
            <person name="Carrasquinho I."/>
            <person name="Faro C."/>
            <person name="Guimaraes J.B."/>
            <person name="Mendonca D."/>
            <person name="Nobrega F."/>
            <person name="Rodrigues L."/>
            <person name="Saibo N.J.M."/>
            <person name="Varela M.C."/>
            <person name="Egas C."/>
            <person name="Matos J."/>
            <person name="Miguel C.M."/>
            <person name="Oliveira M.M."/>
            <person name="Ricardo C.P."/>
            <person name="Goncalves S."/>
        </authorList>
    </citation>
    <scope>NUCLEOTIDE SEQUENCE [LARGE SCALE GENOMIC DNA]</scope>
    <source>
        <strain evidence="2">cv. HL8</strain>
    </source>
</reference>
<feature type="non-terminal residue" evidence="1">
    <location>
        <position position="1"/>
    </location>
</feature>
<dbReference type="EMBL" id="PKMF04000038">
    <property type="protein sequence ID" value="KAK7856285.1"/>
    <property type="molecule type" value="Genomic_DNA"/>
</dbReference>
<dbReference type="Proteomes" id="UP000237347">
    <property type="component" value="Unassembled WGS sequence"/>
</dbReference>
<comment type="caution">
    <text evidence="1">The sequence shown here is derived from an EMBL/GenBank/DDBJ whole genome shotgun (WGS) entry which is preliminary data.</text>
</comment>
<organism evidence="1 2">
    <name type="scientific">Quercus suber</name>
    <name type="common">Cork oak</name>
    <dbReference type="NCBI Taxonomy" id="58331"/>
    <lineage>
        <taxon>Eukaryota</taxon>
        <taxon>Viridiplantae</taxon>
        <taxon>Streptophyta</taxon>
        <taxon>Embryophyta</taxon>
        <taxon>Tracheophyta</taxon>
        <taxon>Spermatophyta</taxon>
        <taxon>Magnoliopsida</taxon>
        <taxon>eudicotyledons</taxon>
        <taxon>Gunneridae</taxon>
        <taxon>Pentapetalae</taxon>
        <taxon>rosids</taxon>
        <taxon>fabids</taxon>
        <taxon>Fagales</taxon>
        <taxon>Fagaceae</taxon>
        <taxon>Quercus</taxon>
    </lineage>
</organism>
<keyword evidence="2" id="KW-1185">Reference proteome</keyword>
<dbReference type="AlphaFoldDB" id="A0AAW0LY01"/>
<evidence type="ECO:0000313" key="2">
    <source>
        <dbReference type="Proteomes" id="UP000237347"/>
    </source>
</evidence>